<accession>A0B7F6</accession>
<gene>
    <name evidence="10" type="ordered locus">Mthe_0841</name>
</gene>
<evidence type="ECO:0000313" key="10">
    <source>
        <dbReference type="EMBL" id="ABK14630.1"/>
    </source>
</evidence>
<dbReference type="GO" id="GO:0046872">
    <property type="term" value="F:metal ion binding"/>
    <property type="evidence" value="ECO:0007669"/>
    <property type="project" value="UniProtKB-KW"/>
</dbReference>
<dbReference type="GO" id="GO:0042132">
    <property type="term" value="F:fructose 1,6-bisphosphate 1-phosphatase activity"/>
    <property type="evidence" value="ECO:0007669"/>
    <property type="project" value="UniProtKB-EC"/>
</dbReference>
<dbReference type="FunFam" id="3.40.190.80:FF:000020">
    <property type="entry name" value="Fructose-1,6-bisphosphatase/inositol-1-monophosphatase"/>
    <property type="match status" value="1"/>
</dbReference>
<name>A0B7F6_METTP</name>
<dbReference type="STRING" id="349307.Mthe_0841"/>
<dbReference type="NCBIfam" id="NF009321">
    <property type="entry name" value="PRK12676.1"/>
    <property type="match status" value="1"/>
</dbReference>
<dbReference type="InterPro" id="IPR000760">
    <property type="entry name" value="Inositol_monophosphatase-like"/>
</dbReference>
<dbReference type="PANTHER" id="PTHR20854:SF4">
    <property type="entry name" value="INOSITOL-1-MONOPHOSPHATASE-RELATED"/>
    <property type="match status" value="1"/>
</dbReference>
<dbReference type="KEGG" id="mtp:Mthe_0841"/>
<feature type="binding site" evidence="9">
    <location>
        <position position="92"/>
    </location>
    <ligand>
        <name>Mg(2+)</name>
        <dbReference type="ChEBI" id="CHEBI:18420"/>
        <label>1</label>
        <note>catalytic</note>
    </ligand>
</feature>
<dbReference type="EMBL" id="CP000477">
    <property type="protein sequence ID" value="ABK14630.1"/>
    <property type="molecule type" value="Genomic_DNA"/>
</dbReference>
<dbReference type="Gene3D" id="3.30.540.10">
    <property type="entry name" value="Fructose-1,6-Bisphosphatase, subunit A, domain 1"/>
    <property type="match status" value="1"/>
</dbReference>
<dbReference type="Proteomes" id="UP000000674">
    <property type="component" value="Chromosome"/>
</dbReference>
<dbReference type="Gene3D" id="3.40.190.80">
    <property type="match status" value="1"/>
</dbReference>
<dbReference type="Pfam" id="PF00459">
    <property type="entry name" value="Inositol_P"/>
    <property type="match status" value="1"/>
</dbReference>
<evidence type="ECO:0000313" key="11">
    <source>
        <dbReference type="Proteomes" id="UP000000674"/>
    </source>
</evidence>
<feature type="binding site" evidence="9">
    <location>
        <position position="217"/>
    </location>
    <ligand>
        <name>Mg(2+)</name>
        <dbReference type="ChEBI" id="CHEBI:18420"/>
        <label>1</label>
        <note>catalytic</note>
    </ligand>
</feature>
<evidence type="ECO:0000256" key="3">
    <source>
        <dbReference type="ARBA" id="ARBA00013093"/>
    </source>
</evidence>
<evidence type="ECO:0000256" key="9">
    <source>
        <dbReference type="PIRSR" id="PIRSR600760-2"/>
    </source>
</evidence>
<evidence type="ECO:0000256" key="4">
    <source>
        <dbReference type="ARBA" id="ARBA00022723"/>
    </source>
</evidence>
<comment type="cofactor">
    <cofactor evidence="2 9">
        <name>Mg(2+)</name>
        <dbReference type="ChEBI" id="CHEBI:18420"/>
    </cofactor>
</comment>
<organism evidence="10 11">
    <name type="scientific">Methanothrix thermoacetophila (strain DSM 6194 / JCM 14653 / NBRC 101360 / PT)</name>
    <name type="common">Methanosaeta thermophila</name>
    <dbReference type="NCBI Taxonomy" id="349307"/>
    <lineage>
        <taxon>Archaea</taxon>
        <taxon>Methanobacteriati</taxon>
        <taxon>Methanobacteriota</taxon>
        <taxon>Stenosarchaea group</taxon>
        <taxon>Methanomicrobia</taxon>
        <taxon>Methanotrichales</taxon>
        <taxon>Methanotrichaceae</taxon>
        <taxon>Methanothrix</taxon>
    </lineage>
</organism>
<protein>
    <recommendedName>
        <fullName evidence="3">fructose-bisphosphatase</fullName>
        <ecNumber evidence="3">3.1.3.11</ecNumber>
    </recommendedName>
</protein>
<feature type="binding site" evidence="9">
    <location>
        <position position="74"/>
    </location>
    <ligand>
        <name>Mg(2+)</name>
        <dbReference type="ChEBI" id="CHEBI:18420"/>
        <label>1</label>
        <note>catalytic</note>
    </ligand>
</feature>
<reference evidence="10 11" key="1">
    <citation type="submission" date="2006-10" db="EMBL/GenBank/DDBJ databases">
        <title>Complete sequence of Methanosaeta thermophila PT.</title>
        <authorList>
            <consortium name="US DOE Joint Genome Institute"/>
            <person name="Copeland A."/>
            <person name="Lucas S."/>
            <person name="Lapidus A."/>
            <person name="Barry K."/>
            <person name="Detter J.C."/>
            <person name="Glavina del Rio T."/>
            <person name="Hammon N."/>
            <person name="Israni S."/>
            <person name="Pitluck S."/>
            <person name="Chain P."/>
            <person name="Malfatti S."/>
            <person name="Shin M."/>
            <person name="Vergez L."/>
            <person name="Schmutz J."/>
            <person name="Larimer F."/>
            <person name="Land M."/>
            <person name="Hauser L."/>
            <person name="Kyrpides N."/>
            <person name="Kim E."/>
            <person name="Smith K.S."/>
            <person name="Ingram-Smith C."/>
            <person name="Richardson P."/>
        </authorList>
    </citation>
    <scope>NUCLEOTIDE SEQUENCE [LARGE SCALE GENOMIC DNA]</scope>
    <source>
        <strain evidence="11">DSM 6194 / JCM 14653 / NBRC 101360 / PT</strain>
    </source>
</reference>
<keyword evidence="4 9" id="KW-0479">Metal-binding</keyword>
<keyword evidence="7" id="KW-0119">Carbohydrate metabolism</keyword>
<dbReference type="EC" id="3.1.3.11" evidence="3"/>
<feature type="binding site" evidence="9">
    <location>
        <position position="94"/>
    </location>
    <ligand>
        <name>Mg(2+)</name>
        <dbReference type="ChEBI" id="CHEBI:18420"/>
        <label>1</label>
        <note>catalytic</note>
    </ligand>
</feature>
<dbReference type="SUPFAM" id="SSF56655">
    <property type="entry name" value="Carbohydrate phosphatase"/>
    <property type="match status" value="1"/>
</dbReference>
<keyword evidence="11" id="KW-1185">Reference proteome</keyword>
<dbReference type="OrthoDB" id="58111at2157"/>
<feature type="binding site" evidence="9">
    <location>
        <position position="95"/>
    </location>
    <ligand>
        <name>Mg(2+)</name>
        <dbReference type="ChEBI" id="CHEBI:18420"/>
        <label>1</label>
        <note>catalytic</note>
    </ligand>
</feature>
<dbReference type="RefSeq" id="WP_011696026.1">
    <property type="nucleotide sequence ID" value="NC_008553.1"/>
</dbReference>
<evidence type="ECO:0000256" key="2">
    <source>
        <dbReference type="ARBA" id="ARBA00001946"/>
    </source>
</evidence>
<evidence type="ECO:0000256" key="5">
    <source>
        <dbReference type="ARBA" id="ARBA00022801"/>
    </source>
</evidence>
<sequence>MSLSDVADELKSLCDLMSDNVASAVRGIAGTASAGSHIKIGADGTPTKAIDQIAEEAALAPLRNYGSGFRVLSEEMGESVIGEDPVYFIHLDPLDGTFNAIHGIPFYAISIFISDGSTHLAYVRDLVRGTKYYAEPGYGAYREDSSVDRINVSGTSNLMDFSISAYTMRPRTSRIVGVGDVVRRMRNLGAASLELCYVADGRLDAFIDLRGSLRVVDVIAGILMVEEAGGVATDALGEKLHLRRNMWERTDLIASNGLLHREILELIEGGTN</sequence>
<keyword evidence="5 10" id="KW-0378">Hydrolase</keyword>
<evidence type="ECO:0000256" key="1">
    <source>
        <dbReference type="ARBA" id="ARBA00001273"/>
    </source>
</evidence>
<dbReference type="GO" id="GO:0008934">
    <property type="term" value="F:inositol monophosphate 1-phosphatase activity"/>
    <property type="evidence" value="ECO:0007669"/>
    <property type="project" value="TreeGrafter"/>
</dbReference>
<evidence type="ECO:0000256" key="8">
    <source>
        <dbReference type="ARBA" id="ARBA00038103"/>
    </source>
</evidence>
<dbReference type="GO" id="GO:0007165">
    <property type="term" value="P:signal transduction"/>
    <property type="evidence" value="ECO:0007669"/>
    <property type="project" value="TreeGrafter"/>
</dbReference>
<proteinExistence type="inferred from homology"/>
<evidence type="ECO:0000256" key="7">
    <source>
        <dbReference type="ARBA" id="ARBA00023277"/>
    </source>
</evidence>
<comment type="catalytic activity">
    <reaction evidence="1">
        <text>beta-D-fructose 1,6-bisphosphate + H2O = beta-D-fructose 6-phosphate + phosphate</text>
        <dbReference type="Rhea" id="RHEA:11064"/>
        <dbReference type="ChEBI" id="CHEBI:15377"/>
        <dbReference type="ChEBI" id="CHEBI:32966"/>
        <dbReference type="ChEBI" id="CHEBI:43474"/>
        <dbReference type="ChEBI" id="CHEBI:57634"/>
        <dbReference type="EC" id="3.1.3.11"/>
    </reaction>
</comment>
<dbReference type="GO" id="GO:0006020">
    <property type="term" value="P:inositol metabolic process"/>
    <property type="evidence" value="ECO:0007669"/>
    <property type="project" value="TreeGrafter"/>
</dbReference>
<dbReference type="GeneID" id="4463054"/>
<dbReference type="AlphaFoldDB" id="A0B7F6"/>
<comment type="similarity">
    <text evidence="8">Belongs to the inositol monophosphatase superfamily. FBPase class 4 family.</text>
</comment>
<dbReference type="PRINTS" id="PR00377">
    <property type="entry name" value="IMPHPHTASES"/>
</dbReference>
<evidence type="ECO:0000256" key="6">
    <source>
        <dbReference type="ARBA" id="ARBA00022842"/>
    </source>
</evidence>
<dbReference type="HOGENOM" id="CLU_044118_5_0_2"/>
<dbReference type="PANTHER" id="PTHR20854">
    <property type="entry name" value="INOSITOL MONOPHOSPHATASE"/>
    <property type="match status" value="1"/>
</dbReference>
<keyword evidence="6 9" id="KW-0460">Magnesium</keyword>